<evidence type="ECO:0000313" key="2">
    <source>
        <dbReference type="Proteomes" id="UP000515512"/>
    </source>
</evidence>
<accession>A0A7D6VCX8</accession>
<keyword evidence="1" id="KW-0413">Isomerase</keyword>
<dbReference type="PANTHER" id="PTHR10937">
    <property type="entry name" value="GLUCOSAMINE--FRUCTOSE-6-PHOSPHATE AMINOTRANSFERASE, ISOMERIZING"/>
    <property type="match status" value="1"/>
</dbReference>
<dbReference type="Proteomes" id="UP000515512">
    <property type="component" value="Chromosome"/>
</dbReference>
<proteinExistence type="predicted"/>
<dbReference type="EMBL" id="CP059399">
    <property type="protein sequence ID" value="QLY32191.1"/>
    <property type="molecule type" value="Genomic_DNA"/>
</dbReference>
<dbReference type="GO" id="GO:1901135">
    <property type="term" value="P:carbohydrate derivative metabolic process"/>
    <property type="evidence" value="ECO:0007669"/>
    <property type="project" value="InterPro"/>
</dbReference>
<keyword evidence="2" id="KW-1185">Reference proteome</keyword>
<dbReference type="AlphaFoldDB" id="A0A7D6VCX8"/>
<dbReference type="Gene3D" id="3.40.50.10490">
    <property type="entry name" value="Glucose-6-phosphate isomerase like protein, domain 1"/>
    <property type="match status" value="2"/>
</dbReference>
<protein>
    <submittedName>
        <fullName evidence="1">Sugar isomerase</fullName>
    </submittedName>
</protein>
<dbReference type="KEGG" id="nhu:H0264_07925"/>
<reference evidence="1 2" key="1">
    <citation type="submission" date="2020-07" db="EMBL/GenBank/DDBJ databases">
        <authorList>
            <person name="Zhuang K."/>
            <person name="Ran Y."/>
        </authorList>
    </citation>
    <scope>NUCLEOTIDE SEQUENCE [LARGE SCALE GENOMIC DNA]</scope>
    <source>
        <strain evidence="1 2">WCH-YHL-001</strain>
    </source>
</reference>
<gene>
    <name evidence="1" type="ORF">H0264_07925</name>
</gene>
<dbReference type="GO" id="GO:0016853">
    <property type="term" value="F:isomerase activity"/>
    <property type="evidence" value="ECO:0007669"/>
    <property type="project" value="UniProtKB-KW"/>
</dbReference>
<evidence type="ECO:0000313" key="1">
    <source>
        <dbReference type="EMBL" id="QLY32191.1"/>
    </source>
</evidence>
<dbReference type="GO" id="GO:0097367">
    <property type="term" value="F:carbohydrate derivative binding"/>
    <property type="evidence" value="ECO:0007669"/>
    <property type="project" value="InterPro"/>
</dbReference>
<name>A0A7D6VCX8_9NOCA</name>
<dbReference type="SUPFAM" id="SSF53697">
    <property type="entry name" value="SIS domain"/>
    <property type="match status" value="1"/>
</dbReference>
<dbReference type="InterPro" id="IPR046348">
    <property type="entry name" value="SIS_dom_sf"/>
</dbReference>
<organism evidence="1 2">
    <name type="scientific">Nocardia huaxiensis</name>
    <dbReference type="NCBI Taxonomy" id="2755382"/>
    <lineage>
        <taxon>Bacteria</taxon>
        <taxon>Bacillati</taxon>
        <taxon>Actinomycetota</taxon>
        <taxon>Actinomycetes</taxon>
        <taxon>Mycobacteriales</taxon>
        <taxon>Nocardiaceae</taxon>
        <taxon>Nocardia</taxon>
    </lineage>
</organism>
<sequence>MNDHGAHSVLVLTSPDRSPASHLATEVAAQPDLWAHAETLAATHRGLLPAPGERVAVIGCGTSLFMARAVAALRERAGHGLTDAWPASAVPAGRDYDRYLVICRSGTTTEVLDALRALPAGTARTVISSSPGTPALELGSPLLISEADEQSVVQTRFATTTLAILRWHLGEDLTPVIEQARAVLAEDAATALDAVRYADQISFVGMGFAAALADEAALKLRESCQSWTESYLATEYRHGPISIAAPGRVVWGFGPLPAGFAAEIAATGAHLEHRGTDPLADLVRVHRLCVRRAADLGLDPDHPRSLSRSVILGS</sequence>